<name>L7MM62_RHIPC</name>
<reference evidence="2" key="1">
    <citation type="submission" date="2012-11" db="EMBL/GenBank/DDBJ databases">
        <authorList>
            <person name="Lucero-Rivera Y.E."/>
            <person name="Tovar-Ramirez D."/>
        </authorList>
    </citation>
    <scope>NUCLEOTIDE SEQUENCE</scope>
    <source>
        <tissue evidence="2">Salivary gland</tissue>
    </source>
</reference>
<dbReference type="EMBL" id="GACK01000042">
    <property type="protein sequence ID" value="JAA64992.1"/>
    <property type="molecule type" value="mRNA"/>
</dbReference>
<evidence type="ECO:0000313" key="2">
    <source>
        <dbReference type="EMBL" id="JAA64992.1"/>
    </source>
</evidence>
<feature type="signal peptide" evidence="1">
    <location>
        <begin position="1"/>
        <end position="20"/>
    </location>
</feature>
<reference evidence="2" key="2">
    <citation type="journal article" date="2015" name="J. Proteomics">
        <title>Sexual differences in the sialomes of the zebra tick, Rhipicephalus pulchellus.</title>
        <authorList>
            <person name="Tan A.W."/>
            <person name="Francischetti I.M."/>
            <person name="Slovak M."/>
            <person name="Kini R.M."/>
            <person name="Ribeiro J.M."/>
        </authorList>
    </citation>
    <scope>NUCLEOTIDE SEQUENCE</scope>
    <source>
        <tissue evidence="2">Salivary gland</tissue>
    </source>
</reference>
<dbReference type="AlphaFoldDB" id="L7MM62"/>
<accession>L7MM62</accession>
<protein>
    <submittedName>
        <fullName evidence="2">Putative group vii salivary lipocalin</fullName>
    </submittedName>
</protein>
<feature type="non-terminal residue" evidence="2">
    <location>
        <position position="174"/>
    </location>
</feature>
<keyword evidence="1" id="KW-0732">Signal</keyword>
<organism evidence="2">
    <name type="scientific">Rhipicephalus pulchellus</name>
    <name type="common">Yellow backed tick</name>
    <name type="synonym">Dermacentor pulchellus</name>
    <dbReference type="NCBI Taxonomy" id="72859"/>
    <lineage>
        <taxon>Eukaryota</taxon>
        <taxon>Metazoa</taxon>
        <taxon>Ecdysozoa</taxon>
        <taxon>Arthropoda</taxon>
        <taxon>Chelicerata</taxon>
        <taxon>Arachnida</taxon>
        <taxon>Acari</taxon>
        <taxon>Parasitiformes</taxon>
        <taxon>Ixodida</taxon>
        <taxon>Ixodoidea</taxon>
        <taxon>Ixodidae</taxon>
        <taxon>Rhipicephalinae</taxon>
        <taxon>Rhipicephalus</taxon>
        <taxon>Rhipicephalus</taxon>
    </lineage>
</organism>
<evidence type="ECO:0000256" key="1">
    <source>
        <dbReference type="SAM" id="SignalP"/>
    </source>
</evidence>
<sequence>MGWNITLLVALLCWMSPVHMNIPCRQDEKPIKCGPDGTLHENRCPDVGTNCVAGRQACACTGRLHRSSDQRKCVKYQDCIPKKHDVLPFLKQRLAIYLVGVTKTIQQKEIELAFSCLRSVRESVCPQGNQVSRTVEYEQLVKVSGSERSDLPLENSEGGIKWHGRSIWLVFRVD</sequence>
<proteinExistence type="evidence at transcript level"/>
<feature type="chain" id="PRO_5003982105" evidence="1">
    <location>
        <begin position="21"/>
        <end position="174"/>
    </location>
</feature>